<dbReference type="InterPro" id="IPR027417">
    <property type="entry name" value="P-loop_NTPase"/>
</dbReference>
<feature type="domain" description="ATPase dynein-related AAA" evidence="3">
    <location>
        <begin position="14"/>
        <end position="142"/>
    </location>
</feature>
<evidence type="ECO:0000313" key="4">
    <source>
        <dbReference type="EMBL" id="MES1922486.1"/>
    </source>
</evidence>
<keyword evidence="5" id="KW-1185">Reference proteome</keyword>
<dbReference type="SUPFAM" id="SSF52540">
    <property type="entry name" value="P-loop containing nucleoside triphosphate hydrolases"/>
    <property type="match status" value="1"/>
</dbReference>
<name>A0ABV2AS43_9EUKA</name>
<dbReference type="Pfam" id="PF07728">
    <property type="entry name" value="AAA_5"/>
    <property type="match status" value="1"/>
</dbReference>
<evidence type="ECO:0000313" key="5">
    <source>
        <dbReference type="Proteomes" id="UP001439008"/>
    </source>
</evidence>
<keyword evidence="1" id="KW-0547">Nucleotide-binding</keyword>
<organism evidence="4 5">
    <name type="scientific">Bonamia ostreae</name>
    <dbReference type="NCBI Taxonomy" id="126728"/>
    <lineage>
        <taxon>Eukaryota</taxon>
        <taxon>Sar</taxon>
        <taxon>Rhizaria</taxon>
        <taxon>Endomyxa</taxon>
        <taxon>Ascetosporea</taxon>
        <taxon>Haplosporida</taxon>
        <taxon>Bonamia</taxon>
    </lineage>
</organism>
<dbReference type="PANTHER" id="PTHR48103:SF2">
    <property type="entry name" value="MIDASIN"/>
    <property type="match status" value="1"/>
</dbReference>
<dbReference type="EMBL" id="JBDODL010002925">
    <property type="protein sequence ID" value="MES1922486.1"/>
    <property type="molecule type" value="Genomic_DNA"/>
</dbReference>
<evidence type="ECO:0000256" key="1">
    <source>
        <dbReference type="ARBA" id="ARBA00022741"/>
    </source>
</evidence>
<dbReference type="Gene3D" id="3.40.50.300">
    <property type="entry name" value="P-loop containing nucleotide triphosphate hydrolases"/>
    <property type="match status" value="1"/>
</dbReference>
<evidence type="ECO:0000256" key="2">
    <source>
        <dbReference type="ARBA" id="ARBA00022840"/>
    </source>
</evidence>
<evidence type="ECO:0000259" key="3">
    <source>
        <dbReference type="Pfam" id="PF07728"/>
    </source>
</evidence>
<feature type="non-terminal residue" evidence="4">
    <location>
        <position position="147"/>
    </location>
</feature>
<reference evidence="4 5" key="1">
    <citation type="journal article" date="2024" name="BMC Biol.">
        <title>Comparative genomics of Ascetosporea gives new insight into the evolutionary basis for animal parasitism in Rhizaria.</title>
        <authorList>
            <person name="Hiltunen Thoren M."/>
            <person name="Onut-Brannstrom I."/>
            <person name="Alfjorden A."/>
            <person name="Peckova H."/>
            <person name="Swords F."/>
            <person name="Hooper C."/>
            <person name="Holzer A.S."/>
            <person name="Bass D."/>
            <person name="Burki F."/>
        </authorList>
    </citation>
    <scope>NUCLEOTIDE SEQUENCE [LARGE SCALE GENOMIC DNA]</scope>
    <source>
        <strain evidence="4">20-A016</strain>
    </source>
</reference>
<proteinExistence type="predicted"/>
<dbReference type="PANTHER" id="PTHR48103">
    <property type="entry name" value="MIDASIN-RELATED"/>
    <property type="match status" value="1"/>
</dbReference>
<gene>
    <name evidence="4" type="primary">MDN1_3</name>
    <name evidence="4" type="ORF">MHBO_004004</name>
</gene>
<keyword evidence="2" id="KW-0067">ATP-binding</keyword>
<dbReference type="InterPro" id="IPR011704">
    <property type="entry name" value="ATPase_dyneun-rel_AAA"/>
</dbReference>
<accession>A0ABV2AS43</accession>
<comment type="caution">
    <text evidence="4">The sequence shown here is derived from an EMBL/GenBank/DDBJ whole genome shotgun (WGS) entry which is preliminary data.</text>
</comment>
<protein>
    <submittedName>
        <fullName evidence="4">AAA ATPase midasin</fullName>
    </submittedName>
</protein>
<dbReference type="CDD" id="cd00009">
    <property type="entry name" value="AAA"/>
    <property type="match status" value="1"/>
</dbReference>
<dbReference type="Proteomes" id="UP001439008">
    <property type="component" value="Unassembled WGS sequence"/>
</dbReference>
<sequence length="147" mass="16220">MFNILRAMQLDKAILIEGSPGVGKTATISALAKLTKNKLVRINLSEHTDIMDLIGCDLPRGDKFCWEDGVFLKAMRNGDWVMLDELNLAPQQVLEGLNSVLDHRKCVFVPEIGENVSCADGFRVFATQNPLSEGGGRKGLPFSFLNR</sequence>